<dbReference type="PROSITE" id="PS00095">
    <property type="entry name" value="C5_MTASE_2"/>
    <property type="match status" value="1"/>
</dbReference>
<gene>
    <name evidence="9" type="ORF">IGS68_00700</name>
</gene>
<dbReference type="Gene3D" id="3.90.120.10">
    <property type="entry name" value="DNA Methylase, subunit A, domain 2"/>
    <property type="match status" value="1"/>
</dbReference>
<evidence type="ECO:0000256" key="1">
    <source>
        <dbReference type="ARBA" id="ARBA00011975"/>
    </source>
</evidence>
<dbReference type="EMBL" id="CP067420">
    <property type="protein sequence ID" value="QQP89833.1"/>
    <property type="molecule type" value="Genomic_DNA"/>
</dbReference>
<dbReference type="RefSeq" id="WP_201076564.1">
    <property type="nucleotide sequence ID" value="NZ_CP067420.1"/>
</dbReference>
<dbReference type="Proteomes" id="UP000595197">
    <property type="component" value="Chromosome"/>
</dbReference>
<dbReference type="GO" id="GO:0032259">
    <property type="term" value="P:methylation"/>
    <property type="evidence" value="ECO:0007669"/>
    <property type="project" value="UniProtKB-KW"/>
</dbReference>
<dbReference type="PANTHER" id="PTHR10629:SF52">
    <property type="entry name" value="DNA (CYTOSINE-5)-METHYLTRANSFERASE 1"/>
    <property type="match status" value="1"/>
</dbReference>
<dbReference type="InterPro" id="IPR031303">
    <property type="entry name" value="C5_meth_CS"/>
</dbReference>
<evidence type="ECO:0000256" key="3">
    <source>
        <dbReference type="ARBA" id="ARBA00022679"/>
    </source>
</evidence>
<dbReference type="InterPro" id="IPR001525">
    <property type="entry name" value="C5_MeTfrase"/>
</dbReference>
<keyword evidence="4 7" id="KW-0949">S-adenosyl-L-methionine</keyword>
<dbReference type="NCBIfam" id="TIGR00675">
    <property type="entry name" value="dcm"/>
    <property type="match status" value="1"/>
</dbReference>
<evidence type="ECO:0000256" key="8">
    <source>
        <dbReference type="RuleBase" id="RU000416"/>
    </source>
</evidence>
<dbReference type="PANTHER" id="PTHR10629">
    <property type="entry name" value="CYTOSINE-SPECIFIC METHYLTRANSFERASE"/>
    <property type="match status" value="1"/>
</dbReference>
<sequence length="404" mass="44182">MGTLKQMQDAASIMAIGVVDFFCGAGGVSAGLRSVKGHARLHIVAGIDNDPYCARTYEQMIGVPCDKTDILELARSKELLASKIESWALDRFDKVLLVGCSPCQGFSAHRKAVMDGSDPRRNLFEAFCQIASVIKPDAILMENVPDLFSVGHWSHFEAGRQRLADAGYQTRSGIYNFAGFGLPQERFRAVVMAFRQPFELPSAPLTPDKYRTVRDAIGHLPPLYAGEADKRDTMHISSRHRQSTLDILRQVPKNGGNRPVGVGPACLDRTRKAHGGYTDVYGRLAWDRPSVTITARCRTPSCGRFAHPEYDRGLTTREAALLQGFPPDYVFCGPFDDGFKQVGNAVSPLVATKLGEFIAAKLTDQEIASFMNGVRPIEVNAPVGPGFAVTINGIKKQRVRLNAA</sequence>
<keyword evidence="10" id="KW-1185">Reference proteome</keyword>
<dbReference type="Pfam" id="PF00145">
    <property type="entry name" value="DNA_methylase"/>
    <property type="match status" value="1"/>
</dbReference>
<comment type="similarity">
    <text evidence="7 8">Belongs to the class I-like SAM-binding methyltransferase superfamily. C5-methyltransferase family.</text>
</comment>
<dbReference type="InterPro" id="IPR050390">
    <property type="entry name" value="C5-Methyltransferase"/>
</dbReference>
<evidence type="ECO:0000313" key="9">
    <source>
        <dbReference type="EMBL" id="QQP89833.1"/>
    </source>
</evidence>
<dbReference type="InterPro" id="IPR029063">
    <property type="entry name" value="SAM-dependent_MTases_sf"/>
</dbReference>
<dbReference type="GO" id="GO:0008168">
    <property type="term" value="F:methyltransferase activity"/>
    <property type="evidence" value="ECO:0007669"/>
    <property type="project" value="UniProtKB-KW"/>
</dbReference>
<dbReference type="PROSITE" id="PS51679">
    <property type="entry name" value="SAM_MT_C5"/>
    <property type="match status" value="1"/>
</dbReference>
<reference evidence="9" key="1">
    <citation type="submission" date="2021-02" db="EMBL/GenBank/DDBJ databases">
        <title>Skermanella TT6 skin isolate.</title>
        <authorList>
            <person name="Lee K."/>
            <person name="Ganzorig M."/>
        </authorList>
    </citation>
    <scope>NUCLEOTIDE SEQUENCE</scope>
    <source>
        <strain evidence="9">TT6</strain>
    </source>
</reference>
<evidence type="ECO:0000256" key="4">
    <source>
        <dbReference type="ARBA" id="ARBA00022691"/>
    </source>
</evidence>
<keyword evidence="2 7" id="KW-0489">Methyltransferase</keyword>
<protein>
    <recommendedName>
        <fullName evidence="1">DNA (cytosine-5-)-methyltransferase</fullName>
        <ecNumber evidence="1">2.1.1.37</ecNumber>
    </recommendedName>
</protein>
<evidence type="ECO:0000256" key="5">
    <source>
        <dbReference type="ARBA" id="ARBA00022747"/>
    </source>
</evidence>
<dbReference type="Gene3D" id="3.40.50.150">
    <property type="entry name" value="Vaccinia Virus protein VP39"/>
    <property type="match status" value="1"/>
</dbReference>
<keyword evidence="3 7" id="KW-0808">Transferase</keyword>
<name>A0ABX7B636_9PROT</name>
<evidence type="ECO:0000256" key="6">
    <source>
        <dbReference type="ARBA" id="ARBA00047422"/>
    </source>
</evidence>
<evidence type="ECO:0000313" key="10">
    <source>
        <dbReference type="Proteomes" id="UP000595197"/>
    </source>
</evidence>
<evidence type="ECO:0000256" key="7">
    <source>
        <dbReference type="PROSITE-ProRule" id="PRU01016"/>
    </source>
</evidence>
<dbReference type="EC" id="2.1.1.37" evidence="1"/>
<dbReference type="PRINTS" id="PR00105">
    <property type="entry name" value="C5METTRFRASE"/>
</dbReference>
<accession>A0ABX7B636</accession>
<keyword evidence="5" id="KW-0680">Restriction system</keyword>
<dbReference type="SUPFAM" id="SSF53335">
    <property type="entry name" value="S-adenosyl-L-methionine-dependent methyltransferases"/>
    <property type="match status" value="1"/>
</dbReference>
<organism evidence="9 10">
    <name type="scientific">Skermanella cutis</name>
    <dbReference type="NCBI Taxonomy" id="2775420"/>
    <lineage>
        <taxon>Bacteria</taxon>
        <taxon>Pseudomonadati</taxon>
        <taxon>Pseudomonadota</taxon>
        <taxon>Alphaproteobacteria</taxon>
        <taxon>Rhodospirillales</taxon>
        <taxon>Azospirillaceae</taxon>
        <taxon>Skermanella</taxon>
    </lineage>
</organism>
<evidence type="ECO:0000256" key="2">
    <source>
        <dbReference type="ARBA" id="ARBA00022603"/>
    </source>
</evidence>
<feature type="active site" evidence="7">
    <location>
        <position position="103"/>
    </location>
</feature>
<comment type="catalytic activity">
    <reaction evidence="6">
        <text>a 2'-deoxycytidine in DNA + S-adenosyl-L-methionine = a 5-methyl-2'-deoxycytidine in DNA + S-adenosyl-L-homocysteine + H(+)</text>
        <dbReference type="Rhea" id="RHEA:13681"/>
        <dbReference type="Rhea" id="RHEA-COMP:11369"/>
        <dbReference type="Rhea" id="RHEA-COMP:11370"/>
        <dbReference type="ChEBI" id="CHEBI:15378"/>
        <dbReference type="ChEBI" id="CHEBI:57856"/>
        <dbReference type="ChEBI" id="CHEBI:59789"/>
        <dbReference type="ChEBI" id="CHEBI:85452"/>
        <dbReference type="ChEBI" id="CHEBI:85454"/>
        <dbReference type="EC" id="2.1.1.37"/>
    </reaction>
</comment>
<proteinExistence type="inferred from homology"/>